<dbReference type="AlphaFoldDB" id="A0A151R0K1"/>
<accession>A0A151R0K1</accession>
<protein>
    <submittedName>
        <fullName evidence="1">Ent-kaurenoic acid oxidase 1</fullName>
    </submittedName>
</protein>
<keyword evidence="2" id="KW-1185">Reference proteome</keyword>
<proteinExistence type="predicted"/>
<sequence length="93" mass="10553">MSVATLLASYVLVNKFVRRLNGWYYDLKVGNKKTLLPPGDMGWPLIGNIIPFIKDLSSGQLDSFINKLVSKFEIFPFLCFFPFLLSYSSPSLL</sequence>
<organism evidence="1 2">
    <name type="scientific">Cajanus cajan</name>
    <name type="common">Pigeon pea</name>
    <name type="synonym">Cajanus indicus</name>
    <dbReference type="NCBI Taxonomy" id="3821"/>
    <lineage>
        <taxon>Eukaryota</taxon>
        <taxon>Viridiplantae</taxon>
        <taxon>Streptophyta</taxon>
        <taxon>Embryophyta</taxon>
        <taxon>Tracheophyta</taxon>
        <taxon>Spermatophyta</taxon>
        <taxon>Magnoliopsida</taxon>
        <taxon>eudicotyledons</taxon>
        <taxon>Gunneridae</taxon>
        <taxon>Pentapetalae</taxon>
        <taxon>rosids</taxon>
        <taxon>fabids</taxon>
        <taxon>Fabales</taxon>
        <taxon>Fabaceae</taxon>
        <taxon>Papilionoideae</taxon>
        <taxon>50 kb inversion clade</taxon>
        <taxon>NPAAA clade</taxon>
        <taxon>indigoferoid/millettioid clade</taxon>
        <taxon>Phaseoleae</taxon>
        <taxon>Cajanus</taxon>
    </lineage>
</organism>
<dbReference type="Gramene" id="C.cajan_42028.t">
    <property type="protein sequence ID" value="C.cajan_42028.t.cds1"/>
    <property type="gene ID" value="C.cajan_42028"/>
</dbReference>
<dbReference type="EMBL" id="KQ484278">
    <property type="protein sequence ID" value="KYP36033.1"/>
    <property type="molecule type" value="Genomic_DNA"/>
</dbReference>
<evidence type="ECO:0000313" key="2">
    <source>
        <dbReference type="Proteomes" id="UP000075243"/>
    </source>
</evidence>
<dbReference type="Proteomes" id="UP000075243">
    <property type="component" value="Unassembled WGS sequence"/>
</dbReference>
<evidence type="ECO:0000313" key="1">
    <source>
        <dbReference type="EMBL" id="KYP36033.1"/>
    </source>
</evidence>
<dbReference type="OMA" id="MIFLATM"/>
<gene>
    <name evidence="1" type="ORF">KK1_042875</name>
</gene>
<dbReference type="STRING" id="3821.A0A151R0K1"/>
<reference evidence="1" key="1">
    <citation type="journal article" date="2012" name="Nat. Biotechnol.">
        <title>Draft genome sequence of pigeonpea (Cajanus cajan), an orphan legume crop of resource-poor farmers.</title>
        <authorList>
            <person name="Varshney R.K."/>
            <person name="Chen W."/>
            <person name="Li Y."/>
            <person name="Bharti A.K."/>
            <person name="Saxena R.K."/>
            <person name="Schlueter J.A."/>
            <person name="Donoghue M.T."/>
            <person name="Azam S."/>
            <person name="Fan G."/>
            <person name="Whaley A.M."/>
            <person name="Farmer A.D."/>
            <person name="Sheridan J."/>
            <person name="Iwata A."/>
            <person name="Tuteja R."/>
            <person name="Penmetsa R.V."/>
            <person name="Wu W."/>
            <person name="Upadhyaya H.D."/>
            <person name="Yang S.P."/>
            <person name="Shah T."/>
            <person name="Saxena K.B."/>
            <person name="Michael T."/>
            <person name="McCombie W.R."/>
            <person name="Yang B."/>
            <person name="Zhang G."/>
            <person name="Yang H."/>
            <person name="Wang J."/>
            <person name="Spillane C."/>
            <person name="Cook D.R."/>
            <person name="May G.D."/>
            <person name="Xu X."/>
            <person name="Jackson S.A."/>
        </authorList>
    </citation>
    <scope>NUCLEOTIDE SEQUENCE [LARGE SCALE GENOMIC DNA]</scope>
</reference>
<name>A0A151R0K1_CAJCA</name>